<dbReference type="InterPro" id="IPR051766">
    <property type="entry name" value="TXND_domain-containing"/>
</dbReference>
<protein>
    <recommendedName>
        <fullName evidence="1">Thioredoxin domain-containing protein</fullName>
    </recommendedName>
</protein>
<evidence type="ECO:0000313" key="3">
    <source>
        <dbReference type="Proteomes" id="UP000054558"/>
    </source>
</evidence>
<organism evidence="2 3">
    <name type="scientific">Klebsormidium nitens</name>
    <name type="common">Green alga</name>
    <name type="synonym">Ulothrix nitens</name>
    <dbReference type="NCBI Taxonomy" id="105231"/>
    <lineage>
        <taxon>Eukaryota</taxon>
        <taxon>Viridiplantae</taxon>
        <taxon>Streptophyta</taxon>
        <taxon>Klebsormidiophyceae</taxon>
        <taxon>Klebsormidiales</taxon>
        <taxon>Klebsormidiaceae</taxon>
        <taxon>Klebsormidium</taxon>
    </lineage>
</organism>
<reference evidence="2 3" key="1">
    <citation type="journal article" date="2014" name="Nat. Commun.">
        <title>Klebsormidium flaccidum genome reveals primary factors for plant terrestrial adaptation.</title>
        <authorList>
            <person name="Hori K."/>
            <person name="Maruyama F."/>
            <person name="Fujisawa T."/>
            <person name="Togashi T."/>
            <person name="Yamamoto N."/>
            <person name="Seo M."/>
            <person name="Sato S."/>
            <person name="Yamada T."/>
            <person name="Mori H."/>
            <person name="Tajima N."/>
            <person name="Moriyama T."/>
            <person name="Ikeuchi M."/>
            <person name="Watanabe M."/>
            <person name="Wada H."/>
            <person name="Kobayashi K."/>
            <person name="Saito M."/>
            <person name="Masuda T."/>
            <person name="Sasaki-Sekimoto Y."/>
            <person name="Mashiguchi K."/>
            <person name="Awai K."/>
            <person name="Shimojima M."/>
            <person name="Masuda S."/>
            <person name="Iwai M."/>
            <person name="Nobusawa T."/>
            <person name="Narise T."/>
            <person name="Kondo S."/>
            <person name="Saito H."/>
            <person name="Sato R."/>
            <person name="Murakawa M."/>
            <person name="Ihara Y."/>
            <person name="Oshima-Yamada Y."/>
            <person name="Ohtaka K."/>
            <person name="Satoh M."/>
            <person name="Sonobe K."/>
            <person name="Ishii M."/>
            <person name="Ohtani R."/>
            <person name="Kanamori-Sato M."/>
            <person name="Honoki R."/>
            <person name="Miyazaki D."/>
            <person name="Mochizuki H."/>
            <person name="Umetsu J."/>
            <person name="Higashi K."/>
            <person name="Shibata D."/>
            <person name="Kamiya Y."/>
            <person name="Sato N."/>
            <person name="Nakamura Y."/>
            <person name="Tabata S."/>
            <person name="Ida S."/>
            <person name="Kurokawa K."/>
            <person name="Ohta H."/>
        </authorList>
    </citation>
    <scope>NUCLEOTIDE SEQUENCE [LARGE SCALE GENOMIC DNA]</scope>
    <source>
        <strain evidence="2 3">NIES-2285</strain>
    </source>
</reference>
<gene>
    <name evidence="2" type="ORF">KFL_003070150</name>
</gene>
<evidence type="ECO:0000313" key="2">
    <source>
        <dbReference type="EMBL" id="GAQ86727.1"/>
    </source>
</evidence>
<dbReference type="InterPro" id="IPR036249">
    <property type="entry name" value="Thioredoxin-like_sf"/>
</dbReference>
<dbReference type="SUPFAM" id="SSF52833">
    <property type="entry name" value="Thioredoxin-like"/>
    <property type="match status" value="1"/>
</dbReference>
<dbReference type="PANTHER" id="PTHR46135">
    <property type="entry name" value="NME/NM23 FAMILY MEMBER 8"/>
    <property type="match status" value="1"/>
</dbReference>
<feature type="domain" description="Thioredoxin" evidence="1">
    <location>
        <begin position="2"/>
        <end position="122"/>
    </location>
</feature>
<dbReference type="EMBL" id="DF237256">
    <property type="protein sequence ID" value="GAQ86727.1"/>
    <property type="molecule type" value="Genomic_DNA"/>
</dbReference>
<dbReference type="Gene3D" id="3.40.30.10">
    <property type="entry name" value="Glutaredoxin"/>
    <property type="match status" value="1"/>
</dbReference>
<evidence type="ECO:0000259" key="1">
    <source>
        <dbReference type="PROSITE" id="PS51352"/>
    </source>
</evidence>
<accession>A0A1Y1IDC9</accession>
<dbReference type="PANTHER" id="PTHR46135:SF3">
    <property type="entry name" value="NME_NM23 FAMILY MEMBER 8"/>
    <property type="match status" value="1"/>
</dbReference>
<dbReference type="STRING" id="105231.A0A1Y1IDC9"/>
<dbReference type="Proteomes" id="UP000054558">
    <property type="component" value="Unassembled WGS sequence"/>
</dbReference>
<proteinExistence type="predicted"/>
<dbReference type="OMA" id="HCKAESH"/>
<sequence>MVAADQKAGSGLLTPIDKEEDFVEKLCSTGIKVVEVYSPWVGPCVAIHPTLKQLRTVLSDNPSTAEVSVEFLSVPSDQIAELEQFQGKSQPHFLLYQNGHLKETIDGANAPALTKSVTSLAAEAADSQENLDDNPRFVKKREEQVARYNSVTKPSQ</sequence>
<dbReference type="Pfam" id="PF00085">
    <property type="entry name" value="Thioredoxin"/>
    <property type="match status" value="1"/>
</dbReference>
<dbReference type="PROSITE" id="PS51352">
    <property type="entry name" value="THIOREDOXIN_2"/>
    <property type="match status" value="1"/>
</dbReference>
<dbReference type="InterPro" id="IPR013766">
    <property type="entry name" value="Thioredoxin_domain"/>
</dbReference>
<name>A0A1Y1IDC9_KLENI</name>
<keyword evidence="3" id="KW-1185">Reference proteome</keyword>
<dbReference type="OrthoDB" id="10263751at2759"/>
<dbReference type="AlphaFoldDB" id="A0A1Y1IDC9"/>